<sequence>MEAETVKSKEAAAAAVVIVGTEAKSATAKAKMNEVESVKCECCGLTEDCTAAYIGRVKERNEGRWICGLCAEAVKDEIMRSSERRIGREEALNRHMNFCSKFRGLTPSPNPKDELISAVKQLMFRSLDSPRSSPVRRRQGLIRSQSCFSIDS</sequence>
<dbReference type="InterPro" id="IPR012876">
    <property type="entry name" value="DUF1677_pln"/>
</dbReference>
<dbReference type="EMBL" id="RXGB01001091">
    <property type="protein sequence ID" value="TMX00351.1"/>
    <property type="molecule type" value="Genomic_DNA"/>
</dbReference>
<dbReference type="AlphaFoldDB" id="A0A6N2C3T9"/>
<proteinExistence type="predicted"/>
<organism evidence="1">
    <name type="scientific">Solanum chilense</name>
    <name type="common">Tomato</name>
    <name type="synonym">Lycopersicon chilense</name>
    <dbReference type="NCBI Taxonomy" id="4083"/>
    <lineage>
        <taxon>Eukaryota</taxon>
        <taxon>Viridiplantae</taxon>
        <taxon>Streptophyta</taxon>
        <taxon>Embryophyta</taxon>
        <taxon>Tracheophyta</taxon>
        <taxon>Spermatophyta</taxon>
        <taxon>Magnoliopsida</taxon>
        <taxon>eudicotyledons</taxon>
        <taxon>Gunneridae</taxon>
        <taxon>Pentapetalae</taxon>
        <taxon>asterids</taxon>
        <taxon>lamiids</taxon>
        <taxon>Solanales</taxon>
        <taxon>Solanaceae</taxon>
        <taxon>Solanoideae</taxon>
        <taxon>Solaneae</taxon>
        <taxon>Solanum</taxon>
        <taxon>Solanum subgen. Lycopersicon</taxon>
    </lineage>
</organism>
<gene>
    <name evidence="1" type="ORF">EJD97_000976</name>
</gene>
<name>A0A6N2C3T9_SOLCI</name>
<protein>
    <recommendedName>
        <fullName evidence="2">DUF1677 domain-containing protein</fullName>
    </recommendedName>
</protein>
<reference evidence="1" key="1">
    <citation type="submission" date="2019-05" db="EMBL/GenBank/DDBJ databases">
        <title>The de novo reference genome and transcriptome assemblies of the wild tomato species Solanum chilense.</title>
        <authorList>
            <person name="Stam R."/>
            <person name="Nosenko T."/>
            <person name="Hoerger A.C."/>
            <person name="Stephan W."/>
            <person name="Seidel M.A."/>
            <person name="Kuhn J.M.M."/>
            <person name="Haberer G."/>
            <person name="Tellier A."/>
        </authorList>
    </citation>
    <scope>NUCLEOTIDE SEQUENCE</scope>
    <source>
        <tissue evidence="1">Mature leaves</tissue>
    </source>
</reference>
<comment type="caution">
    <text evidence="1">The sequence shown here is derived from an EMBL/GenBank/DDBJ whole genome shotgun (WGS) entry which is preliminary data.</text>
</comment>
<evidence type="ECO:0008006" key="2">
    <source>
        <dbReference type="Google" id="ProtNLM"/>
    </source>
</evidence>
<dbReference type="PANTHER" id="PTHR33108">
    <property type="entry name" value="OS01G0745000 PROTEIN"/>
    <property type="match status" value="1"/>
</dbReference>
<accession>A0A6N2C3T9</accession>
<dbReference type="PANTHER" id="PTHR33108:SF76">
    <property type="entry name" value="OS06G0199402 PROTEIN"/>
    <property type="match status" value="1"/>
</dbReference>
<evidence type="ECO:0000313" key="1">
    <source>
        <dbReference type="EMBL" id="TMX00351.1"/>
    </source>
</evidence>
<dbReference type="Pfam" id="PF07911">
    <property type="entry name" value="DUF1677"/>
    <property type="match status" value="1"/>
</dbReference>